<evidence type="ECO:0000256" key="1">
    <source>
        <dbReference type="SAM" id="MobiDB-lite"/>
    </source>
</evidence>
<name>A0AAV2GF57_9ROSI</name>
<keyword evidence="3" id="KW-1185">Reference proteome</keyword>
<reference evidence="2 3" key="1">
    <citation type="submission" date="2024-04" db="EMBL/GenBank/DDBJ databases">
        <authorList>
            <person name="Fracassetti M."/>
        </authorList>
    </citation>
    <scope>NUCLEOTIDE SEQUENCE [LARGE SCALE GENOMIC DNA]</scope>
</reference>
<organism evidence="2 3">
    <name type="scientific">Linum trigynum</name>
    <dbReference type="NCBI Taxonomy" id="586398"/>
    <lineage>
        <taxon>Eukaryota</taxon>
        <taxon>Viridiplantae</taxon>
        <taxon>Streptophyta</taxon>
        <taxon>Embryophyta</taxon>
        <taxon>Tracheophyta</taxon>
        <taxon>Spermatophyta</taxon>
        <taxon>Magnoliopsida</taxon>
        <taxon>eudicotyledons</taxon>
        <taxon>Gunneridae</taxon>
        <taxon>Pentapetalae</taxon>
        <taxon>rosids</taxon>
        <taxon>fabids</taxon>
        <taxon>Malpighiales</taxon>
        <taxon>Linaceae</taxon>
        <taxon>Linum</taxon>
    </lineage>
</organism>
<proteinExistence type="predicted"/>
<sequence>MARSNMRLRADCLTGRSAKPTEVRISRAVAGSEETTSRVEPPRLRAMSCLLLGLPDWAQAMEARVRWARPRLRAKRLPNIGSPRGPEIWAGPREVRPWRHAEPPGVRSQVTAARERKAARREKRR</sequence>
<accession>A0AAV2GF57</accession>
<protein>
    <submittedName>
        <fullName evidence="2">Uncharacterized protein</fullName>
    </submittedName>
</protein>
<dbReference type="EMBL" id="OZ034821">
    <property type="protein sequence ID" value="CAL1409007.1"/>
    <property type="molecule type" value="Genomic_DNA"/>
</dbReference>
<dbReference type="Proteomes" id="UP001497516">
    <property type="component" value="Chromosome 8"/>
</dbReference>
<evidence type="ECO:0000313" key="3">
    <source>
        <dbReference type="Proteomes" id="UP001497516"/>
    </source>
</evidence>
<feature type="compositionally biased region" description="Basic and acidic residues" evidence="1">
    <location>
        <begin position="93"/>
        <end position="102"/>
    </location>
</feature>
<evidence type="ECO:0000313" key="2">
    <source>
        <dbReference type="EMBL" id="CAL1409007.1"/>
    </source>
</evidence>
<dbReference type="AlphaFoldDB" id="A0AAV2GF57"/>
<feature type="region of interest" description="Disordered" evidence="1">
    <location>
        <begin position="76"/>
        <end position="125"/>
    </location>
</feature>
<gene>
    <name evidence="2" type="ORF">LTRI10_LOCUS48552</name>
</gene>